<accession>I1HDS6</accession>
<keyword evidence="5" id="KW-1185">Reference proteome</keyword>
<proteinExistence type="predicted"/>
<dbReference type="KEGG" id="bdi:112270994"/>
<protein>
    <recommendedName>
        <fullName evidence="2">DUF1618 domain-containing protein</fullName>
    </recommendedName>
</protein>
<feature type="compositionally biased region" description="Pro residues" evidence="1">
    <location>
        <begin position="16"/>
        <end position="25"/>
    </location>
</feature>
<dbReference type="AlphaFoldDB" id="I1HDS6"/>
<name>I1HDS6_BRADI</name>
<evidence type="ECO:0000256" key="1">
    <source>
        <dbReference type="SAM" id="MobiDB-lite"/>
    </source>
</evidence>
<dbReference type="OMA" id="HRADHIE"/>
<dbReference type="EnsemblPlants" id="PNT70235">
    <property type="protein sequence ID" value="PNT70235"/>
    <property type="gene ID" value="BRADI_2g08450v3"/>
</dbReference>
<dbReference type="Gramene" id="PNT70236">
    <property type="protein sequence ID" value="PNT70236"/>
    <property type="gene ID" value="BRADI_2g08450v3"/>
</dbReference>
<reference evidence="3" key="2">
    <citation type="submission" date="2017-06" db="EMBL/GenBank/DDBJ databases">
        <title>WGS assembly of Brachypodium distachyon.</title>
        <authorList>
            <consortium name="The International Brachypodium Initiative"/>
            <person name="Lucas S."/>
            <person name="Harmon-Smith M."/>
            <person name="Lail K."/>
            <person name="Tice H."/>
            <person name="Grimwood J."/>
            <person name="Bruce D."/>
            <person name="Barry K."/>
            <person name="Shu S."/>
            <person name="Lindquist E."/>
            <person name="Wang M."/>
            <person name="Pitluck S."/>
            <person name="Vogel J.P."/>
            <person name="Garvin D.F."/>
            <person name="Mockler T.C."/>
            <person name="Schmutz J."/>
            <person name="Rokhsar D."/>
            <person name="Bevan M.W."/>
        </authorList>
    </citation>
    <scope>NUCLEOTIDE SEQUENCE</scope>
    <source>
        <strain evidence="3">Bd21</strain>
    </source>
</reference>
<dbReference type="InterPro" id="IPR011676">
    <property type="entry name" value="DUF1618"/>
</dbReference>
<evidence type="ECO:0000259" key="2">
    <source>
        <dbReference type="Pfam" id="PF07762"/>
    </source>
</evidence>
<evidence type="ECO:0000313" key="3">
    <source>
        <dbReference type="EMBL" id="PNT70236.1"/>
    </source>
</evidence>
<dbReference type="RefSeq" id="XP_024315575.1">
    <property type="nucleotide sequence ID" value="XM_024459807.1"/>
</dbReference>
<dbReference type="OrthoDB" id="667586at2759"/>
<dbReference type="HOGENOM" id="CLU_028076_0_0_1"/>
<reference evidence="3 4" key="1">
    <citation type="journal article" date="2010" name="Nature">
        <title>Genome sequencing and analysis of the model grass Brachypodium distachyon.</title>
        <authorList>
            <consortium name="International Brachypodium Initiative"/>
        </authorList>
    </citation>
    <scope>NUCLEOTIDE SEQUENCE [LARGE SCALE GENOMIC DNA]</scope>
    <source>
        <strain evidence="3 4">Bd21</strain>
    </source>
</reference>
<dbReference type="PANTHER" id="PTHR33086">
    <property type="entry name" value="OS05G0468200 PROTEIN-RELATED"/>
    <property type="match status" value="1"/>
</dbReference>
<dbReference type="eggNOG" id="ENOG502R6GW">
    <property type="taxonomic scope" value="Eukaryota"/>
</dbReference>
<dbReference type="GeneID" id="112270994"/>
<dbReference type="PANTHER" id="PTHR33086:SF73">
    <property type="entry name" value="OS01G0245901 PROTEIN"/>
    <property type="match status" value="1"/>
</dbReference>
<sequence length="414" mass="45888">MAGTGPSRRHADHIPRPPPRPVPPPPVPVPPWVILGRVLETDAVPAGADFVLAHAPPPAIAHLSLSPHICLLHSQSTGPPFLLAADERGRHLLVATGGGWPRPPDDSRLATLQNATPLEGLEYRVCDESNREAFKLPTPSDHGIDIGIAHPDNLGIITATGRGPGGGRFYVVAELQHISPPDNVREQKCTLLRYWSDTRRWTPTVLKYPTPARQRGSNGVIAHEGRLWWVDLIWGILSCDPFAEQPALRFVPLPLGCAVMGHRADHIEKFRCIGVSNGKLRYAQMMRDCYLAPGTPNAVKTWTLTDPDTGSWTPECDVGFAEIWADASYKDTRLPERNPALGLIHPKDPDVVYFFLDKHLFSVNLRVKRVLECVLCNDLRMPTFQRHDVSSRFVHALQFPPSIYHELRALGQAD</sequence>
<dbReference type="EMBL" id="CM000881">
    <property type="protein sequence ID" value="PNT70236.1"/>
    <property type="molecule type" value="Genomic_DNA"/>
</dbReference>
<dbReference type="EnsemblPlants" id="PNT70236">
    <property type="protein sequence ID" value="PNT70236"/>
    <property type="gene ID" value="BRADI_2g08450v3"/>
</dbReference>
<dbReference type="EMBL" id="CM000881">
    <property type="protein sequence ID" value="PNT70235.1"/>
    <property type="molecule type" value="Genomic_DNA"/>
</dbReference>
<organism evidence="3">
    <name type="scientific">Brachypodium distachyon</name>
    <name type="common">Purple false brome</name>
    <name type="synonym">Trachynia distachya</name>
    <dbReference type="NCBI Taxonomy" id="15368"/>
    <lineage>
        <taxon>Eukaryota</taxon>
        <taxon>Viridiplantae</taxon>
        <taxon>Streptophyta</taxon>
        <taxon>Embryophyta</taxon>
        <taxon>Tracheophyta</taxon>
        <taxon>Spermatophyta</taxon>
        <taxon>Magnoliopsida</taxon>
        <taxon>Liliopsida</taxon>
        <taxon>Poales</taxon>
        <taxon>Poaceae</taxon>
        <taxon>BOP clade</taxon>
        <taxon>Pooideae</taxon>
        <taxon>Stipodae</taxon>
        <taxon>Brachypodieae</taxon>
        <taxon>Brachypodium</taxon>
    </lineage>
</organism>
<feature type="domain" description="DUF1618" evidence="2">
    <location>
        <begin position="229"/>
        <end position="353"/>
    </location>
</feature>
<evidence type="ECO:0000313" key="5">
    <source>
        <dbReference type="Proteomes" id="UP000008810"/>
    </source>
</evidence>
<dbReference type="Gramene" id="PNT70235">
    <property type="protein sequence ID" value="PNT70235"/>
    <property type="gene ID" value="BRADI_2g08450v3"/>
</dbReference>
<evidence type="ECO:0000313" key="4">
    <source>
        <dbReference type="EnsemblPlants" id="PNT70235"/>
    </source>
</evidence>
<dbReference type="Pfam" id="PF07762">
    <property type="entry name" value="DUF1618"/>
    <property type="match status" value="1"/>
</dbReference>
<dbReference type="STRING" id="15368.I1HDS6"/>
<dbReference type="Proteomes" id="UP000008810">
    <property type="component" value="Chromosome 2"/>
</dbReference>
<gene>
    <name evidence="4" type="primary">LOC112270994</name>
    <name evidence="3" type="ORF">BRADI_2g08450v3</name>
</gene>
<feature type="region of interest" description="Disordered" evidence="1">
    <location>
        <begin position="1"/>
        <end position="25"/>
    </location>
</feature>
<reference evidence="4" key="3">
    <citation type="submission" date="2018-08" db="UniProtKB">
        <authorList>
            <consortium name="EnsemblPlants"/>
        </authorList>
    </citation>
    <scope>IDENTIFICATION</scope>
    <source>
        <strain evidence="4">cv. Bd21</strain>
    </source>
</reference>